<reference evidence="9 10" key="1">
    <citation type="submission" date="2017-04" db="EMBL/GenBank/DDBJ databases">
        <authorList>
            <person name="Afonso C.L."/>
            <person name="Miller P.J."/>
            <person name="Scott M.A."/>
            <person name="Spackman E."/>
            <person name="Goraichik I."/>
            <person name="Dimitrov K.M."/>
            <person name="Suarez D.L."/>
            <person name="Swayne D.E."/>
        </authorList>
    </citation>
    <scope>NUCLEOTIDE SEQUENCE [LARGE SCALE GENOMIC DNA]</scope>
    <source>
        <strain evidence="9 10">DSM 43828</strain>
    </source>
</reference>
<keyword evidence="3" id="KW-0472">Membrane</keyword>
<dbReference type="SUPFAM" id="SSF55073">
    <property type="entry name" value="Nucleotide cyclase"/>
    <property type="match status" value="1"/>
</dbReference>
<dbReference type="Proteomes" id="UP000192674">
    <property type="component" value="Unassembled WGS sequence"/>
</dbReference>
<dbReference type="GO" id="GO:0016020">
    <property type="term" value="C:membrane"/>
    <property type="evidence" value="ECO:0007669"/>
    <property type="project" value="InterPro"/>
</dbReference>
<dbReference type="SMART" id="SM00091">
    <property type="entry name" value="PAS"/>
    <property type="match status" value="2"/>
</dbReference>
<dbReference type="InterPro" id="IPR000160">
    <property type="entry name" value="GGDEF_dom"/>
</dbReference>
<dbReference type="SUPFAM" id="SSF141868">
    <property type="entry name" value="EAL domain-like"/>
    <property type="match status" value="1"/>
</dbReference>
<dbReference type="SUPFAM" id="SSF158472">
    <property type="entry name" value="HAMP domain-like"/>
    <property type="match status" value="1"/>
</dbReference>
<feature type="domain" description="EAL" evidence="6">
    <location>
        <begin position="897"/>
        <end position="1153"/>
    </location>
</feature>
<dbReference type="Pfam" id="PF00672">
    <property type="entry name" value="HAMP"/>
    <property type="match status" value="1"/>
</dbReference>
<feature type="domain" description="PAS" evidence="4">
    <location>
        <begin position="468"/>
        <end position="538"/>
    </location>
</feature>
<feature type="domain" description="GGDEF" evidence="8">
    <location>
        <begin position="753"/>
        <end position="888"/>
    </location>
</feature>
<evidence type="ECO:0000259" key="8">
    <source>
        <dbReference type="PROSITE" id="PS50887"/>
    </source>
</evidence>
<evidence type="ECO:0000259" key="6">
    <source>
        <dbReference type="PROSITE" id="PS50883"/>
    </source>
</evidence>
<dbReference type="PANTHER" id="PTHR44757:SF2">
    <property type="entry name" value="BIOFILM ARCHITECTURE MAINTENANCE PROTEIN MBAA"/>
    <property type="match status" value="1"/>
</dbReference>
<dbReference type="SUPFAM" id="SSF55785">
    <property type="entry name" value="PYP-like sensor domain (PAS domain)"/>
    <property type="match status" value="2"/>
</dbReference>
<dbReference type="Gene3D" id="3.30.70.270">
    <property type="match status" value="1"/>
</dbReference>
<feature type="transmembrane region" description="Helical" evidence="3">
    <location>
        <begin position="70"/>
        <end position="89"/>
    </location>
</feature>
<dbReference type="PROSITE" id="PS50887">
    <property type="entry name" value="GGDEF"/>
    <property type="match status" value="1"/>
</dbReference>
<dbReference type="GO" id="GO:0006355">
    <property type="term" value="P:regulation of DNA-templated transcription"/>
    <property type="evidence" value="ECO:0007669"/>
    <property type="project" value="InterPro"/>
</dbReference>
<dbReference type="InterPro" id="IPR000700">
    <property type="entry name" value="PAS-assoc_C"/>
</dbReference>
<evidence type="ECO:0000259" key="4">
    <source>
        <dbReference type="PROSITE" id="PS50112"/>
    </source>
</evidence>
<proteinExistence type="predicted"/>
<organism evidence="9 10">
    <name type="scientific">Kibdelosporangium aridum</name>
    <dbReference type="NCBI Taxonomy" id="2030"/>
    <lineage>
        <taxon>Bacteria</taxon>
        <taxon>Bacillati</taxon>
        <taxon>Actinomycetota</taxon>
        <taxon>Actinomycetes</taxon>
        <taxon>Pseudonocardiales</taxon>
        <taxon>Pseudonocardiaceae</taxon>
        <taxon>Kibdelosporangium</taxon>
    </lineage>
</organism>
<feature type="transmembrane region" description="Helical" evidence="3">
    <location>
        <begin position="383"/>
        <end position="403"/>
    </location>
</feature>
<evidence type="ECO:0000313" key="9">
    <source>
        <dbReference type="EMBL" id="SMD21638.1"/>
    </source>
</evidence>
<dbReference type="EMBL" id="FWXV01000007">
    <property type="protein sequence ID" value="SMD21638.1"/>
    <property type="molecule type" value="Genomic_DNA"/>
</dbReference>
<evidence type="ECO:0000259" key="7">
    <source>
        <dbReference type="PROSITE" id="PS50885"/>
    </source>
</evidence>
<dbReference type="NCBIfam" id="TIGR00229">
    <property type="entry name" value="sensory_box"/>
    <property type="match status" value="2"/>
</dbReference>
<name>A0A1W2FJ42_KIBAR</name>
<gene>
    <name evidence="9" type="ORF">SAMN05661093_06932</name>
</gene>
<feature type="domain" description="PAS" evidence="4">
    <location>
        <begin position="595"/>
        <end position="650"/>
    </location>
</feature>
<evidence type="ECO:0000256" key="3">
    <source>
        <dbReference type="SAM" id="Phobius"/>
    </source>
</evidence>
<dbReference type="GO" id="GO:0007165">
    <property type="term" value="P:signal transduction"/>
    <property type="evidence" value="ECO:0007669"/>
    <property type="project" value="InterPro"/>
</dbReference>
<dbReference type="CDD" id="cd06225">
    <property type="entry name" value="HAMP"/>
    <property type="match status" value="1"/>
</dbReference>
<keyword evidence="1 3" id="KW-0812">Transmembrane</keyword>
<dbReference type="Pfam" id="PF00989">
    <property type="entry name" value="PAS"/>
    <property type="match status" value="1"/>
</dbReference>
<dbReference type="PROSITE" id="PS50112">
    <property type="entry name" value="PAS"/>
    <property type="match status" value="2"/>
</dbReference>
<dbReference type="InterPro" id="IPR013767">
    <property type="entry name" value="PAS_fold"/>
</dbReference>
<keyword evidence="2 3" id="KW-1133">Transmembrane helix</keyword>
<evidence type="ECO:0000256" key="2">
    <source>
        <dbReference type="ARBA" id="ARBA00022989"/>
    </source>
</evidence>
<dbReference type="InterPro" id="IPR001633">
    <property type="entry name" value="EAL_dom"/>
</dbReference>
<dbReference type="PANTHER" id="PTHR44757">
    <property type="entry name" value="DIGUANYLATE CYCLASE DGCP"/>
    <property type="match status" value="1"/>
</dbReference>
<dbReference type="InterPro" id="IPR029787">
    <property type="entry name" value="Nucleotide_cyclase"/>
</dbReference>
<dbReference type="InterPro" id="IPR001610">
    <property type="entry name" value="PAC"/>
</dbReference>
<dbReference type="InterPro" id="IPR000014">
    <property type="entry name" value="PAS"/>
</dbReference>
<dbReference type="PROSITE" id="PS50883">
    <property type="entry name" value="EAL"/>
    <property type="match status" value="1"/>
</dbReference>
<dbReference type="CDD" id="cd00130">
    <property type="entry name" value="PAS"/>
    <property type="match status" value="2"/>
</dbReference>
<evidence type="ECO:0000256" key="1">
    <source>
        <dbReference type="ARBA" id="ARBA00022692"/>
    </source>
</evidence>
<feature type="domain" description="PAC" evidence="5">
    <location>
        <begin position="542"/>
        <end position="594"/>
    </location>
</feature>
<dbReference type="CDD" id="cd01948">
    <property type="entry name" value="EAL"/>
    <property type="match status" value="1"/>
</dbReference>
<evidence type="ECO:0000313" key="10">
    <source>
        <dbReference type="Proteomes" id="UP000192674"/>
    </source>
</evidence>
<protein>
    <submittedName>
        <fullName evidence="9">PAS domain S-box-containing protein/diguanylate cyclase (GGDEF) domain-containing protein</fullName>
    </submittedName>
</protein>
<dbReference type="InterPro" id="IPR035965">
    <property type="entry name" value="PAS-like_dom_sf"/>
</dbReference>
<dbReference type="Pfam" id="PF13426">
    <property type="entry name" value="PAS_9"/>
    <property type="match status" value="1"/>
</dbReference>
<dbReference type="SMART" id="SM00052">
    <property type="entry name" value="EAL"/>
    <property type="match status" value="1"/>
</dbReference>
<dbReference type="CDD" id="cd01949">
    <property type="entry name" value="GGDEF"/>
    <property type="match status" value="1"/>
</dbReference>
<feature type="domain" description="PAC" evidence="5">
    <location>
        <begin position="669"/>
        <end position="721"/>
    </location>
</feature>
<sequence length="1155" mass="126394">MSFELITVLHFRLYRSSPSHILMVALRNSTADDCRAQVTTGDVWVVALPMYAPADRHGSTRRRWRIWHKLAIIGVAFTALLAGATYLLLDANSRRIELTDNELRGLEYLGPLTTLLPDLAAHKTYVRQVAAGVRPAADLKPLQDRIDSGYAALAEVDGRLRDDLRTTGADLNASALPATQIQNWQTVQSGKYDKAGTDAAHAMLIGDVRTLIGYVGATSNLVLDPELGTYHLADAMVVCSPELVIRISRLGNTVDDLLTTGRISLPDRTKVAGDVAMLMRHADVLQDNLFTAFRATGNTAEGRAMRDALAPQLRTAYLAVTDLATMTTRDFVEATTVRVDRTAYARAVDDAAATMATLWATIMDREALMLQFRQASDVEDRTFALMGVLVAFAITMVLTVWLARRMSTDVGAVARGAASLAQGNLAERVQVRSRDEIGDMATAFNGMAQRLQEMVEEQQRSQLQLRNEHDFVDAVLNVAGSLIVVFDRGGRIVRFNRTCELITGYTFAEVVGKRFWDLFLPEEEWAPTEAYYRDIKPSDLPAYYEHTWIRRDGVRFDVSWSNGALVDEDGEVTHVISTGIDVTARRAAERDLRDAEERFRQAFDHASIGMCLVGEGAVFLQVNRALCEMLGRTEAELLSMNVADVSHPDDFAIGGAAVAAMKAGSNEPFHGVKRYFHADGRIVWGQVTVSPVRPAGNAPLYLVTQIEDITERREAEARLVHQALHDSLTGLPNRALLMDRLKQVLARADRHPTLTAVMFIDLDGFKDINDSLGHDIGDQVLREIAARISAQVRPSDTVARLGGDEFVVLCSELVSEQSAVEISERLTAAVGKPVALPGYEVEVEVTASIGIALSDNNSLTPEDMLRNADAAMYGAKTQGKNRWEIFDETRRARAVDRVAVASTLRQALRDDRFVLHFQPVIELGTGKAVAVESLVRLDDPCRGLLPPAAFIQVAEDSGLIVPIGTYVLEEACRQLAAWRASGVVPPDFRAAVNLSARQATQPDLARTVSDALSRAKLEPSALALELTETVLMDADTSTLRQFEELREMGVGLGIDDFGTGYSSLSYLKRLPVSIIKVDRSFVAGLVTDPSDREIVTAVIRLGQALGLTTIAEGVEDAQQFSMLQELGCDQAQGYLLGRPQAQPPLISTNGATLTT</sequence>
<dbReference type="NCBIfam" id="TIGR00254">
    <property type="entry name" value="GGDEF"/>
    <property type="match status" value="1"/>
</dbReference>
<dbReference type="SMART" id="SM00267">
    <property type="entry name" value="GGDEF"/>
    <property type="match status" value="1"/>
</dbReference>
<feature type="domain" description="HAMP" evidence="7">
    <location>
        <begin position="404"/>
        <end position="456"/>
    </location>
</feature>
<dbReference type="InterPro" id="IPR052155">
    <property type="entry name" value="Biofilm_reg_signaling"/>
</dbReference>
<dbReference type="Gene3D" id="6.10.340.10">
    <property type="match status" value="1"/>
</dbReference>
<dbReference type="SMART" id="SM00086">
    <property type="entry name" value="PAC"/>
    <property type="match status" value="2"/>
</dbReference>
<dbReference type="SMART" id="SM00304">
    <property type="entry name" value="HAMP"/>
    <property type="match status" value="1"/>
</dbReference>
<dbReference type="Gene3D" id="3.20.20.450">
    <property type="entry name" value="EAL domain"/>
    <property type="match status" value="1"/>
</dbReference>
<dbReference type="PROSITE" id="PS50113">
    <property type="entry name" value="PAC"/>
    <property type="match status" value="2"/>
</dbReference>
<accession>A0A1W2FJ42</accession>
<keyword evidence="10" id="KW-1185">Reference proteome</keyword>
<dbReference type="PROSITE" id="PS50885">
    <property type="entry name" value="HAMP"/>
    <property type="match status" value="1"/>
</dbReference>
<dbReference type="InterPro" id="IPR035919">
    <property type="entry name" value="EAL_sf"/>
</dbReference>
<dbReference type="Pfam" id="PF00563">
    <property type="entry name" value="EAL"/>
    <property type="match status" value="1"/>
</dbReference>
<dbReference type="InterPro" id="IPR003660">
    <property type="entry name" value="HAMP_dom"/>
</dbReference>
<dbReference type="FunFam" id="3.30.70.270:FF:000001">
    <property type="entry name" value="Diguanylate cyclase domain protein"/>
    <property type="match status" value="1"/>
</dbReference>
<dbReference type="AlphaFoldDB" id="A0A1W2FJ42"/>
<dbReference type="Gene3D" id="3.30.450.20">
    <property type="entry name" value="PAS domain"/>
    <property type="match status" value="2"/>
</dbReference>
<evidence type="ECO:0000259" key="5">
    <source>
        <dbReference type="PROSITE" id="PS50113"/>
    </source>
</evidence>
<dbReference type="Pfam" id="PF00990">
    <property type="entry name" value="GGDEF"/>
    <property type="match status" value="1"/>
</dbReference>
<dbReference type="InterPro" id="IPR043128">
    <property type="entry name" value="Rev_trsase/Diguanyl_cyclase"/>
</dbReference>